<organism evidence="2 3">
    <name type="scientific">Capronia epimyces CBS 606.96</name>
    <dbReference type="NCBI Taxonomy" id="1182542"/>
    <lineage>
        <taxon>Eukaryota</taxon>
        <taxon>Fungi</taxon>
        <taxon>Dikarya</taxon>
        <taxon>Ascomycota</taxon>
        <taxon>Pezizomycotina</taxon>
        <taxon>Eurotiomycetes</taxon>
        <taxon>Chaetothyriomycetidae</taxon>
        <taxon>Chaetothyriales</taxon>
        <taxon>Herpotrichiellaceae</taxon>
        <taxon>Capronia</taxon>
    </lineage>
</organism>
<gene>
    <name evidence="2" type="ORF">A1O3_03678</name>
</gene>
<dbReference type="GeneID" id="19167804"/>
<keyword evidence="3" id="KW-1185">Reference proteome</keyword>
<sequence>MATIPRTGVAAPSGALLSGERSQENADQERTRAWEEYRYWALEQPSLTLWKGNSDPFQSAAVGLVARDYEIIRQAQRFPVFAAWPDKASAVFRAPIADTANSHIELQQAMKDEGEIHAILASGYHVTAGSSGPNSEVYLGRELAHKTRAVALLRQKLLDHGFSDSVATLIRLLISLDFEAGDFTASLVHLRGLWSMSSSLPDRLLDTQELIIVSDVWVGLSLLKKPEIPPSRYDPGSRPLQTFDAALRLLEESEATRFNCYEAETSYRSDTVLSTESFSLLDAANEVVNTKAIMDQVNEATIQQDVVWWMHRRATAVSGLLISGYVDAIRSSGSAICSDNLNVRKELDAAACLCGILFMNFRFMDSPNNYNFSKTFQMIEPILRRVSQDSGEGVQQEQDDVFLWLLFMCAMGSDVYAARGDIPYSVWPAREFRRVCARRKVTDEASIITLFRQFEYYPQMDDFVKELLSDTVELLDMPIMPWSKWCEILDHYVP</sequence>
<evidence type="ECO:0000313" key="3">
    <source>
        <dbReference type="Proteomes" id="UP000019478"/>
    </source>
</evidence>
<dbReference type="AlphaFoldDB" id="W9YAP1"/>
<proteinExistence type="predicted"/>
<dbReference type="EMBL" id="AMGY01000003">
    <property type="protein sequence ID" value="EXJ86725.1"/>
    <property type="molecule type" value="Genomic_DNA"/>
</dbReference>
<evidence type="ECO:0000313" key="2">
    <source>
        <dbReference type="EMBL" id="EXJ86725.1"/>
    </source>
</evidence>
<dbReference type="OrthoDB" id="4147160at2759"/>
<dbReference type="HOGENOM" id="CLU_019654_0_0_1"/>
<name>W9YAP1_9EURO</name>
<protein>
    <recommendedName>
        <fullName evidence="4">Transcription factor domain-containing protein</fullName>
    </recommendedName>
</protein>
<accession>W9YAP1</accession>
<evidence type="ECO:0000256" key="1">
    <source>
        <dbReference type="SAM" id="MobiDB-lite"/>
    </source>
</evidence>
<reference evidence="2 3" key="1">
    <citation type="submission" date="2013-03" db="EMBL/GenBank/DDBJ databases">
        <title>The Genome Sequence of Capronia epimyces CBS 606.96.</title>
        <authorList>
            <consortium name="The Broad Institute Genomics Platform"/>
            <person name="Cuomo C."/>
            <person name="de Hoog S."/>
            <person name="Gorbushina A."/>
            <person name="Walker B."/>
            <person name="Young S.K."/>
            <person name="Zeng Q."/>
            <person name="Gargeya S."/>
            <person name="Fitzgerald M."/>
            <person name="Haas B."/>
            <person name="Abouelleil A."/>
            <person name="Allen A.W."/>
            <person name="Alvarado L."/>
            <person name="Arachchi H.M."/>
            <person name="Berlin A.M."/>
            <person name="Chapman S.B."/>
            <person name="Gainer-Dewar J."/>
            <person name="Goldberg J."/>
            <person name="Griggs A."/>
            <person name="Gujja S."/>
            <person name="Hansen M."/>
            <person name="Howarth C."/>
            <person name="Imamovic A."/>
            <person name="Ireland A."/>
            <person name="Larimer J."/>
            <person name="McCowan C."/>
            <person name="Murphy C."/>
            <person name="Pearson M."/>
            <person name="Poon T.W."/>
            <person name="Priest M."/>
            <person name="Roberts A."/>
            <person name="Saif S."/>
            <person name="Shea T."/>
            <person name="Sisk P."/>
            <person name="Sykes S."/>
            <person name="Wortman J."/>
            <person name="Nusbaum C."/>
            <person name="Birren B."/>
        </authorList>
    </citation>
    <scope>NUCLEOTIDE SEQUENCE [LARGE SCALE GENOMIC DNA]</scope>
    <source>
        <strain evidence="2 3">CBS 606.96</strain>
    </source>
</reference>
<dbReference type="Proteomes" id="UP000019478">
    <property type="component" value="Unassembled WGS sequence"/>
</dbReference>
<evidence type="ECO:0008006" key="4">
    <source>
        <dbReference type="Google" id="ProtNLM"/>
    </source>
</evidence>
<dbReference type="RefSeq" id="XP_007732004.1">
    <property type="nucleotide sequence ID" value="XM_007733814.1"/>
</dbReference>
<comment type="caution">
    <text evidence="2">The sequence shown here is derived from an EMBL/GenBank/DDBJ whole genome shotgun (WGS) entry which is preliminary data.</text>
</comment>
<feature type="region of interest" description="Disordered" evidence="1">
    <location>
        <begin position="1"/>
        <end position="29"/>
    </location>
</feature>